<dbReference type="GO" id="GO:0016874">
    <property type="term" value="F:ligase activity"/>
    <property type="evidence" value="ECO:0007669"/>
    <property type="project" value="UniProtKB-KW"/>
</dbReference>
<keyword evidence="2" id="KW-1185">Reference proteome</keyword>
<name>A0ABW2Z5P7_9FLAO</name>
<comment type="caution">
    <text evidence="1">The sequence shown here is derived from an EMBL/GenBank/DDBJ whole genome shotgun (WGS) entry which is preliminary data.</text>
</comment>
<reference evidence="2" key="1">
    <citation type="journal article" date="2019" name="Int. J. Syst. Evol. Microbiol.">
        <title>The Global Catalogue of Microorganisms (GCM) 10K type strain sequencing project: providing services to taxonomists for standard genome sequencing and annotation.</title>
        <authorList>
            <consortium name="The Broad Institute Genomics Platform"/>
            <consortium name="The Broad Institute Genome Sequencing Center for Infectious Disease"/>
            <person name="Wu L."/>
            <person name="Ma J."/>
        </authorList>
    </citation>
    <scope>NUCLEOTIDE SEQUENCE [LARGE SCALE GENOMIC DNA]</scope>
    <source>
        <strain evidence="2">CCUG 60022</strain>
    </source>
</reference>
<evidence type="ECO:0000313" key="1">
    <source>
        <dbReference type="EMBL" id="MFD0762137.1"/>
    </source>
</evidence>
<dbReference type="RefSeq" id="WP_386782405.1">
    <property type="nucleotide sequence ID" value="NZ_JBHTIC010000008.1"/>
</dbReference>
<dbReference type="PANTHER" id="PTHR36932">
    <property type="entry name" value="CAPSULAR POLYSACCHARIDE BIOSYNTHESIS PROTEIN"/>
    <property type="match status" value="1"/>
</dbReference>
<keyword evidence="1" id="KW-0436">Ligase</keyword>
<dbReference type="InterPro" id="IPR042099">
    <property type="entry name" value="ANL_N_sf"/>
</dbReference>
<sequence>MWYKIIFKLGQKLRNPSLNQQLQFLKITEKWSLKELEAYQLQQLKKLVNNAFNHTPYYKNKLESLGITPSMITSLADLNKIPIITKEELITYNKELHSQQKLKKYVKATTSGTTGSTLNFKREEQADSFNRAAIFRGYTWYQVQPWERNGYFWGYNFSMFSQLKTKFLDVLQNRFRLFKLQQQALQRFAKKLKKAHFLHGYSSLIYELAKYINTQQIEKPGLLKMVKGTSEKIYGTYQNEIEQAFGVKMISEYGAAETGIIAFECPNGNMHINMEGVIVEEWNHEIVVTNLQMQSFPIIRYRLGDYIKLAPKSKKCTCGMQHRIIEEVTGRVGELVYGKKETYPSLYFYYIFKNLAKTHQLLLTYQVHQIKKGALIFLIEQTLSADELSILKSEIGNYFKNDIEITIKTAQTIIAENGKLKGFISTI</sequence>
<accession>A0ABW2Z5P7</accession>
<organism evidence="1 2">
    <name type="scientific">Lutibacter aestuarii</name>
    <dbReference type="NCBI Taxonomy" id="861111"/>
    <lineage>
        <taxon>Bacteria</taxon>
        <taxon>Pseudomonadati</taxon>
        <taxon>Bacteroidota</taxon>
        <taxon>Flavobacteriia</taxon>
        <taxon>Flavobacteriales</taxon>
        <taxon>Flavobacteriaceae</taxon>
        <taxon>Lutibacter</taxon>
    </lineage>
</organism>
<dbReference type="Gene3D" id="3.40.50.12780">
    <property type="entry name" value="N-terminal domain of ligase-like"/>
    <property type="match status" value="1"/>
</dbReference>
<dbReference type="PANTHER" id="PTHR36932:SF1">
    <property type="entry name" value="CAPSULAR POLYSACCHARIDE BIOSYNTHESIS PROTEIN"/>
    <property type="match status" value="1"/>
</dbReference>
<proteinExistence type="predicted"/>
<gene>
    <name evidence="1" type="ORF">ACFQZW_08590</name>
</gene>
<evidence type="ECO:0000313" key="2">
    <source>
        <dbReference type="Proteomes" id="UP001597032"/>
    </source>
</evidence>
<protein>
    <submittedName>
        <fullName evidence="1">Phenylacetate--CoA ligase family protein</fullName>
    </submittedName>
</protein>
<dbReference type="SUPFAM" id="SSF56801">
    <property type="entry name" value="Acetyl-CoA synthetase-like"/>
    <property type="match status" value="1"/>
</dbReference>
<dbReference type="InterPro" id="IPR053158">
    <property type="entry name" value="CapK_Type1_Caps_Biosynth"/>
</dbReference>
<dbReference type="EMBL" id="JBHTIC010000008">
    <property type="protein sequence ID" value="MFD0762137.1"/>
    <property type="molecule type" value="Genomic_DNA"/>
</dbReference>
<dbReference type="Proteomes" id="UP001597032">
    <property type="component" value="Unassembled WGS sequence"/>
</dbReference>